<evidence type="ECO:0000256" key="4">
    <source>
        <dbReference type="ARBA" id="ARBA00022844"/>
    </source>
</evidence>
<keyword evidence="7" id="KW-1015">Disulfide bond</keyword>
<keyword evidence="6 7" id="KW-1160">Virus entry into host cell</keyword>
<dbReference type="HAMAP" id="MF_04002">
    <property type="entry name" value="PPV_L1"/>
    <property type="match status" value="1"/>
</dbReference>
<dbReference type="InterPro" id="IPR002210">
    <property type="entry name" value="Capsid_L1_Papillomavir"/>
</dbReference>
<evidence type="ECO:0000256" key="8">
    <source>
        <dbReference type="RuleBase" id="RU361248"/>
    </source>
</evidence>
<dbReference type="GO" id="GO:0042025">
    <property type="term" value="C:host cell nucleus"/>
    <property type="evidence" value="ECO:0007669"/>
    <property type="project" value="UniProtKB-SubCell"/>
</dbReference>
<comment type="subunit">
    <text evidence="7">Self-assembles into homopentamers. The capsid has an icosahedral symmetry and consists of 72 capsomers, with each capsomer being a pentamer of L1. Interacts with the minor capsid protein L2; this interaction is necessary for viral genome encapsidation. Interacts with protein E2; this interaction enhances E2-dependent replication and transcription activation.</text>
</comment>
<evidence type="ECO:0000256" key="3">
    <source>
        <dbReference type="ARBA" id="ARBA00022804"/>
    </source>
</evidence>
<dbReference type="InterPro" id="IPR036973">
    <property type="entry name" value="Capsid_L1_sf_Papillomavir"/>
</dbReference>
<dbReference type="Proteomes" id="UP000289870">
    <property type="component" value="Segment"/>
</dbReference>
<evidence type="ECO:0000256" key="5">
    <source>
        <dbReference type="ARBA" id="ARBA00022921"/>
    </source>
</evidence>
<keyword evidence="2 7" id="KW-0945">Host-virus interaction</keyword>
<feature type="compositionally biased region" description="Basic residues" evidence="9">
    <location>
        <begin position="507"/>
        <end position="516"/>
    </location>
</feature>
<gene>
    <name evidence="7 8 10" type="primary">L1</name>
</gene>
<dbReference type="InterPro" id="IPR011222">
    <property type="entry name" value="dsDNA_vir_gr_I_capsid"/>
</dbReference>
<keyword evidence="5 7" id="KW-0426">Late protein</keyword>
<accession>A0A2D2AL93</accession>
<keyword evidence="7" id="KW-1048">Host nucleus</keyword>
<keyword evidence="1 7" id="KW-0167">Capsid protein</keyword>
<evidence type="ECO:0000256" key="6">
    <source>
        <dbReference type="ARBA" id="ARBA00023296"/>
    </source>
</evidence>
<keyword evidence="7" id="KW-1164">Virus endocytosis by host</keyword>
<keyword evidence="8" id="KW-1145">T=7 icosahedral capsid protein</keyword>
<evidence type="ECO:0000256" key="9">
    <source>
        <dbReference type="SAM" id="MobiDB-lite"/>
    </source>
</evidence>
<keyword evidence="4 7" id="KW-0946">Virion</keyword>
<feature type="disulfide bond" description="Interchain (with Cys-177)" evidence="7">
    <location>
        <position position="441"/>
    </location>
</feature>
<dbReference type="GO" id="GO:0075509">
    <property type="term" value="P:endocytosis involved in viral entry into host cell"/>
    <property type="evidence" value="ECO:0007669"/>
    <property type="project" value="UniProtKB-KW"/>
</dbReference>
<feature type="region of interest" description="Disordered" evidence="9">
    <location>
        <begin position="483"/>
        <end position="516"/>
    </location>
</feature>
<dbReference type="PRINTS" id="PR00865">
    <property type="entry name" value="HPVCAPSIDL1"/>
</dbReference>
<dbReference type="GO" id="GO:0005198">
    <property type="term" value="F:structural molecule activity"/>
    <property type="evidence" value="ECO:0007669"/>
    <property type="project" value="UniProtKB-UniRule"/>
</dbReference>
<comment type="similarity">
    <text evidence="7 8">Belongs to the papillomaviridae L1 protein family.</text>
</comment>
<name>A0A2D2AL93_9PAPI</name>
<proteinExistence type="inferred from homology"/>
<reference evidence="10" key="1">
    <citation type="journal article" date="2018" name="MSphere">
        <title>Metagenomic Discovery of 83 New Human Papillomavirus Types in Patients with Immunodeficiency.</title>
        <authorList>
            <person name="Pastrana D.V."/>
            <person name="Peretti A."/>
            <person name="Welch N.L."/>
            <person name="Borgogna C."/>
            <person name="Olivero C."/>
            <person name="Badolato R."/>
            <person name="Notarangelo L.D."/>
            <person name="Gariglio M."/>
            <person name="FitzGerald P.C."/>
            <person name="McIntosh C.E."/>
            <person name="Reeves J."/>
            <person name="Starrett G.J."/>
            <person name="Bliskovsky V."/>
            <person name="Velez D."/>
            <person name="Brownell I."/>
            <person name="Yarchoan R."/>
            <person name="Wyvill K.M."/>
            <person name="Uldrick T.S."/>
            <person name="Maldarelli F."/>
            <person name="Lisco A."/>
            <person name="Sereti I."/>
            <person name="Gonzalez C.M."/>
            <person name="Androphy E.J."/>
            <person name="McBride A.A."/>
            <person name="Van Doorslaer K."/>
            <person name="Garcia F."/>
            <person name="Dvoretzky I."/>
            <person name="Liu J.S."/>
            <person name="Han J."/>
            <person name="Murphy P.M."/>
            <person name="McDermott D.H."/>
            <person name="Buck C.B."/>
        </authorList>
    </citation>
    <scope>NUCLEOTIDE SEQUENCE</scope>
    <source>
        <strain evidence="10">Gamma06_w02c24a</strain>
    </source>
</reference>
<evidence type="ECO:0000256" key="7">
    <source>
        <dbReference type="HAMAP-Rule" id="MF_04002"/>
    </source>
</evidence>
<evidence type="ECO:0000256" key="2">
    <source>
        <dbReference type="ARBA" id="ARBA00022581"/>
    </source>
</evidence>
<dbReference type="GO" id="GO:0019062">
    <property type="term" value="P:virion attachment to host cell"/>
    <property type="evidence" value="ECO:0007669"/>
    <property type="project" value="UniProtKB-UniRule"/>
</dbReference>
<comment type="subcellular location">
    <subcellularLocation>
        <location evidence="7">Virion</location>
    </subcellularLocation>
    <subcellularLocation>
        <location evidence="7">Host nucleus</location>
    </subcellularLocation>
</comment>
<keyword evidence="7" id="KW-1162">Viral penetration into host cytoplasm</keyword>
<keyword evidence="3 7" id="KW-1161">Viral attachment to host cell</keyword>
<protein>
    <recommendedName>
        <fullName evidence="7 8">Major capsid protein L1</fullName>
    </recommendedName>
</protein>
<dbReference type="GO" id="GO:0039620">
    <property type="term" value="C:T=7 icosahedral viral capsid"/>
    <property type="evidence" value="ECO:0007669"/>
    <property type="project" value="UniProtKB-UniRule"/>
</dbReference>
<sequence>MSLWLPQSGKLYLPPSQPVAKILPTDEFVVETSIFFHASSDRLLTVGHPYYPITKVGDGNGTVVVPKVSGNQFRAFRVVLPDPNKLALVDSNIYNPESERLVWKLRGLDIGRGGPLSVGSTGHPLFNKLKDTENPNGYFKTGKESRQNVSMDPKQTQLFVVGCTPCLGAHWDAAKPCADAPQELGACPPLELVSSVIQDGDMCDIGFGAMNFAKLQEDHSGVPLDIVASTCKWPDFLRMANDAYGNQMFFFGRREQLYARHFFARDGLMGDRIPEAAFEGVKHTYILPGEAGKDQNTASSSVYYATPSGSLVSSDSQLFGRPYWIQKAQGPNNSVCWKNNLFITLVDNTHNVNFTINVKSEAGAAQQYAATSYKHYVRHVEEFEIALILQLCKVPLTADVLAHIHVMDPAIIEDWQLGFVPPPPTAIGDTYRFLTSLATRCPAAEPPKEKQDPYDNMSFWKVDLTERLSSELDRYPLGRRFLSQTGATSTSTSRKRSRTETPTRSVRSAKKRRRGV</sequence>
<comment type="function">
    <text evidence="7 8">Forms an icosahedral capsid with a T=7 symmetry and a 50 nm diameter. The capsid is composed of 72 pentamers linked to each other by disulfide bonds and associated with L2 proteins. Binds to heparan sulfate proteoglycans on cell surface of basal layer keratinocytes to provide initial virion attachment. This binding mediates a conformational change in the virus capsid that facilitates efficient infection. The virion enters the host cell via endocytosis. During virus trafficking, L1 protein dissociates from the viral DNA and the genomic DNA is released to the host nucleus. The virion assembly takes place within the cell nucleus. Encapsulates the genomic DNA together with protein L2.</text>
</comment>
<feature type="disulfide bond" description="Interchain (with Cys-441)" evidence="7">
    <location>
        <position position="177"/>
    </location>
</feature>
<dbReference type="Gene3D" id="2.60.175.20">
    <property type="entry name" value="Major capsid L1 (late) superfamily, Papillomavirus"/>
    <property type="match status" value="2"/>
</dbReference>
<evidence type="ECO:0000256" key="1">
    <source>
        <dbReference type="ARBA" id="ARBA00022561"/>
    </source>
</evidence>
<organism evidence="10">
    <name type="scientific">Gammapapillomavirus 6</name>
    <dbReference type="NCBI Taxonomy" id="1175848"/>
    <lineage>
        <taxon>Viruses</taxon>
        <taxon>Monodnaviria</taxon>
        <taxon>Shotokuvirae</taxon>
        <taxon>Cossaviricota</taxon>
        <taxon>Papovaviricetes</taxon>
        <taxon>Zurhausenvirales</taxon>
        <taxon>Papillomaviridae</taxon>
        <taxon>Firstpapillomavirinae</taxon>
        <taxon>Gammapapillomavirus</taxon>
    </lineage>
</organism>
<dbReference type="Pfam" id="PF00500">
    <property type="entry name" value="Late_protein_L1"/>
    <property type="match status" value="1"/>
</dbReference>
<dbReference type="EMBL" id="MF588696">
    <property type="protein sequence ID" value="ATQ38219.1"/>
    <property type="molecule type" value="Genomic_DNA"/>
</dbReference>
<dbReference type="SUPFAM" id="SSF88648">
    <property type="entry name" value="Group I dsDNA viruses"/>
    <property type="match status" value="1"/>
</dbReference>
<evidence type="ECO:0000313" key="10">
    <source>
        <dbReference type="EMBL" id="ATQ38219.1"/>
    </source>
</evidence>